<accession>A0A014PHV2</accession>
<dbReference type="SUPFAM" id="SSF51395">
    <property type="entry name" value="FMN-linked oxidoreductases"/>
    <property type="match status" value="1"/>
</dbReference>
<evidence type="ECO:0000313" key="4">
    <source>
        <dbReference type="Proteomes" id="UP000030151"/>
    </source>
</evidence>
<dbReference type="PANTHER" id="PTHR22893">
    <property type="entry name" value="NADH OXIDOREDUCTASE-RELATED"/>
    <property type="match status" value="1"/>
</dbReference>
<gene>
    <name evidence="3" type="ORF">X797_011783</name>
</gene>
<dbReference type="GO" id="GO:0003959">
    <property type="term" value="F:NADPH dehydrogenase activity"/>
    <property type="evidence" value="ECO:0007669"/>
    <property type="project" value="TreeGrafter"/>
</dbReference>
<feature type="domain" description="NADH:flavin oxidoreductase/NADH oxidase N-terminal" evidence="2">
    <location>
        <begin position="4"/>
        <end position="336"/>
    </location>
</feature>
<keyword evidence="1" id="KW-0285">Flavoprotein</keyword>
<dbReference type="AlphaFoldDB" id="A0A014PHV2"/>
<protein>
    <submittedName>
        <fullName evidence="3">NADH:flavin oxidoreductase</fullName>
    </submittedName>
</protein>
<dbReference type="InterPro" id="IPR013785">
    <property type="entry name" value="Aldolase_TIM"/>
</dbReference>
<evidence type="ECO:0000256" key="1">
    <source>
        <dbReference type="ARBA" id="ARBA00022630"/>
    </source>
</evidence>
<dbReference type="Gene3D" id="3.20.20.70">
    <property type="entry name" value="Aldolase class I"/>
    <property type="match status" value="1"/>
</dbReference>
<comment type="caution">
    <text evidence="3">The sequence shown here is derived from an EMBL/GenBank/DDBJ whole genome shotgun (WGS) entry which is preliminary data.</text>
</comment>
<dbReference type="Pfam" id="PF00724">
    <property type="entry name" value="Oxidored_FMN"/>
    <property type="match status" value="1"/>
</dbReference>
<name>A0A014PHV2_9HYPO</name>
<dbReference type="EMBL" id="JELW01000099">
    <property type="protein sequence ID" value="EXU95139.1"/>
    <property type="molecule type" value="Genomic_DNA"/>
</dbReference>
<organism evidence="3 4">
    <name type="scientific">Metarhizium robertsii</name>
    <dbReference type="NCBI Taxonomy" id="568076"/>
    <lineage>
        <taxon>Eukaryota</taxon>
        <taxon>Fungi</taxon>
        <taxon>Dikarya</taxon>
        <taxon>Ascomycota</taxon>
        <taxon>Pezizomycotina</taxon>
        <taxon>Sordariomycetes</taxon>
        <taxon>Hypocreomycetidae</taxon>
        <taxon>Hypocreales</taxon>
        <taxon>Clavicipitaceae</taxon>
        <taxon>Metarhizium</taxon>
    </lineage>
</organism>
<dbReference type="eggNOG" id="KOG0134">
    <property type="taxonomic scope" value="Eukaryota"/>
</dbReference>
<dbReference type="InterPro" id="IPR045247">
    <property type="entry name" value="Oye-like"/>
</dbReference>
<dbReference type="PANTHER" id="PTHR22893:SF91">
    <property type="entry name" value="NADPH DEHYDROGENASE 2-RELATED"/>
    <property type="match status" value="1"/>
</dbReference>
<evidence type="ECO:0000259" key="2">
    <source>
        <dbReference type="Pfam" id="PF00724"/>
    </source>
</evidence>
<evidence type="ECO:0000313" key="3">
    <source>
        <dbReference type="EMBL" id="EXU95139.1"/>
    </source>
</evidence>
<proteinExistence type="predicted"/>
<reference evidence="3 4" key="1">
    <citation type="submission" date="2014-02" db="EMBL/GenBank/DDBJ databases">
        <title>The genome sequence of the entomopathogenic fungus Metarhizium robertsii ARSEF 2575.</title>
        <authorList>
            <person name="Giuliano Garisto Donzelli B."/>
            <person name="Roe B.A."/>
            <person name="Macmil S.L."/>
            <person name="Krasnoff S.B."/>
            <person name="Gibson D.M."/>
        </authorList>
    </citation>
    <scope>NUCLEOTIDE SEQUENCE [LARGE SCALE GENOMIC DNA]</scope>
    <source>
        <strain evidence="3 4">ARSEF 2575</strain>
    </source>
</reference>
<dbReference type="GO" id="GO:0010181">
    <property type="term" value="F:FMN binding"/>
    <property type="evidence" value="ECO:0007669"/>
    <property type="project" value="InterPro"/>
</dbReference>
<dbReference type="Proteomes" id="UP000030151">
    <property type="component" value="Unassembled WGS sequence"/>
</dbReference>
<sequence>MPSKIFEPLRIGRITLNHRVVMAPLTRLRANNSHVPEPMSAEYYAQRASVPGTFLIAEATLISARGGGGSHAPGLYTDEQVRGWKQITDAVHAKGSYIFCQLVALGRAADPETLKRETGLEVRAPSSIAMENGGNTPECLTDNEIWNLVQDFASAAKRAMEAGFDGVEIHGANGYLVDQFLHENSNDRTDQWGGSIAKRAKFGLEVAKAVVQAVGPDRVGFRLSPWNTWQGMDATDPVPLFCYLIKHVKEIGLAYLHLIESRVLNNVDCESAGNIMPFMEEWGSAKPVLVAGGYNQDNFAQALERDYKNYNVGVVFGRYFLANPDLPFRLRHGIPLQKYDRSTFYAVMESRGYTDYPFSPEFEQNRRDNGNRAPLL</sequence>
<dbReference type="CDD" id="cd02933">
    <property type="entry name" value="OYE_like_FMN"/>
    <property type="match status" value="1"/>
</dbReference>
<dbReference type="OrthoDB" id="276546at2759"/>
<dbReference type="InterPro" id="IPR001155">
    <property type="entry name" value="OxRdtase_FMN_N"/>
</dbReference>
<dbReference type="FunFam" id="3.20.20.70:FF:000138">
    <property type="entry name" value="NADPH dehydrogenase 1"/>
    <property type="match status" value="1"/>
</dbReference>
<dbReference type="HOGENOM" id="CLU_012153_0_0_1"/>